<evidence type="ECO:0000313" key="8">
    <source>
        <dbReference type="EMBL" id="VXD25400.1"/>
    </source>
</evidence>
<evidence type="ECO:0000256" key="7">
    <source>
        <dbReference type="SAM" id="Phobius"/>
    </source>
</evidence>
<evidence type="ECO:0000256" key="5">
    <source>
        <dbReference type="ARBA" id="ARBA00022989"/>
    </source>
</evidence>
<feature type="transmembrane region" description="Helical" evidence="7">
    <location>
        <begin position="385"/>
        <end position="412"/>
    </location>
</feature>
<dbReference type="Gene3D" id="1.20.1250.20">
    <property type="entry name" value="MFS general substrate transporter like domains"/>
    <property type="match status" value="2"/>
</dbReference>
<dbReference type="RefSeq" id="WP_083622546.1">
    <property type="nucleotide sequence ID" value="NZ_LR735021.1"/>
</dbReference>
<feature type="transmembrane region" description="Helical" evidence="7">
    <location>
        <begin position="432"/>
        <end position="456"/>
    </location>
</feature>
<dbReference type="PANTHER" id="PTHR11328:SF24">
    <property type="entry name" value="MAJOR FACILITATOR SUPERFAMILY (MFS) PROFILE DOMAIN-CONTAINING PROTEIN"/>
    <property type="match status" value="1"/>
</dbReference>
<keyword evidence="9" id="KW-1185">Reference proteome</keyword>
<dbReference type="SUPFAM" id="SSF103473">
    <property type="entry name" value="MFS general substrate transporter"/>
    <property type="match status" value="1"/>
</dbReference>
<dbReference type="CDD" id="cd17332">
    <property type="entry name" value="MFS_MelB_like"/>
    <property type="match status" value="1"/>
</dbReference>
<name>A0A7Z9E4Q6_9CYAN</name>
<dbReference type="OrthoDB" id="9764596at2"/>
<keyword evidence="3" id="KW-1003">Cell membrane</keyword>
<comment type="caution">
    <text evidence="8">The sequence shown here is derived from an EMBL/GenBank/DDBJ whole genome shotgun (WGS) entry which is preliminary data.</text>
</comment>
<dbReference type="InterPro" id="IPR036259">
    <property type="entry name" value="MFS_trans_sf"/>
</dbReference>
<dbReference type="InterPro" id="IPR001927">
    <property type="entry name" value="Na/Gal_symport"/>
</dbReference>
<dbReference type="Proteomes" id="UP000182190">
    <property type="component" value="Unassembled WGS sequence"/>
</dbReference>
<dbReference type="GO" id="GO:0005886">
    <property type="term" value="C:plasma membrane"/>
    <property type="evidence" value="ECO:0007669"/>
    <property type="project" value="UniProtKB-SubCell"/>
</dbReference>
<feature type="transmembrane region" description="Helical" evidence="7">
    <location>
        <begin position="197"/>
        <end position="216"/>
    </location>
</feature>
<evidence type="ECO:0000256" key="6">
    <source>
        <dbReference type="ARBA" id="ARBA00023136"/>
    </source>
</evidence>
<feature type="transmembrane region" description="Helical" evidence="7">
    <location>
        <begin position="253"/>
        <end position="277"/>
    </location>
</feature>
<dbReference type="AlphaFoldDB" id="A0A7Z9E4Q6"/>
<dbReference type="PANTHER" id="PTHR11328">
    <property type="entry name" value="MAJOR FACILITATOR SUPERFAMILY DOMAIN-CONTAINING PROTEIN"/>
    <property type="match status" value="1"/>
</dbReference>
<keyword evidence="2" id="KW-0813">Transport</keyword>
<feature type="transmembrane region" description="Helical" evidence="7">
    <location>
        <begin position="89"/>
        <end position="109"/>
    </location>
</feature>
<organism evidence="8 9">
    <name type="scientific">Planktothrix paucivesiculata PCC 9631</name>
    <dbReference type="NCBI Taxonomy" id="671071"/>
    <lineage>
        <taxon>Bacteria</taxon>
        <taxon>Bacillati</taxon>
        <taxon>Cyanobacteriota</taxon>
        <taxon>Cyanophyceae</taxon>
        <taxon>Oscillatoriophycideae</taxon>
        <taxon>Oscillatoriales</taxon>
        <taxon>Microcoleaceae</taxon>
        <taxon>Planktothrix</taxon>
    </lineage>
</organism>
<evidence type="ECO:0008006" key="10">
    <source>
        <dbReference type="Google" id="ProtNLM"/>
    </source>
</evidence>
<dbReference type="Pfam" id="PF13347">
    <property type="entry name" value="MFS_2"/>
    <property type="match status" value="1"/>
</dbReference>
<dbReference type="GO" id="GO:0008643">
    <property type="term" value="P:carbohydrate transport"/>
    <property type="evidence" value="ECO:0007669"/>
    <property type="project" value="InterPro"/>
</dbReference>
<proteinExistence type="predicted"/>
<keyword evidence="5 7" id="KW-1133">Transmembrane helix</keyword>
<sequence length="480" mass="52968">MNSTPSPTVSPREKLNLSTKLAFGAGDLGTAITANISVFYGLLFLTSAAGFDARVAGSVLMVGKIWDAVNDPIVGVLSDRTVHPWGRRYPWMVFSAIPFGILFFLQWIVPGTNQWFLFGYYVIIGILFNTAYTAVNLPYTALTPELTSDYNERTSLNSFRFFFSISGSIFSLILAAIIFGLIPDSPDSLDSTYQEYLVLGAVCAIISVLPIFWCFLGTRKRVWSGHSVADNQDNSDSLPMAEQIKIALSNRPFLLVIGIYLCSWLGVQLTASILPYFVMNWMQLPKATFPQLAIVIQGTALVMLFVWSAISKRYGKKSVYFMGMGLWIIAQAGLFFLQPGQVGLMYILAILAGCGVSTAYLVPWSIIPDVIDLDELNTGQRREGVFYSFMVFLQKIGLAIGLFLVGQALGFAGFISTTPDNPVPIQPDSALLAIRFAIGPLPTVFLIIGIIFTFLYPITKEVHADILLQLSERKRNKNLN</sequence>
<dbReference type="EMBL" id="CZCS02000239">
    <property type="protein sequence ID" value="VXD25400.1"/>
    <property type="molecule type" value="Genomic_DNA"/>
</dbReference>
<keyword evidence="6 7" id="KW-0472">Membrane</keyword>
<dbReference type="NCBIfam" id="TIGR00792">
    <property type="entry name" value="gph"/>
    <property type="match status" value="1"/>
</dbReference>
<gene>
    <name evidence="8" type="ORF">PL9631_940144</name>
</gene>
<evidence type="ECO:0000256" key="3">
    <source>
        <dbReference type="ARBA" id="ARBA00022475"/>
    </source>
</evidence>
<evidence type="ECO:0000256" key="4">
    <source>
        <dbReference type="ARBA" id="ARBA00022692"/>
    </source>
</evidence>
<feature type="transmembrane region" description="Helical" evidence="7">
    <location>
        <begin position="115"/>
        <end position="139"/>
    </location>
</feature>
<feature type="transmembrane region" description="Helical" evidence="7">
    <location>
        <begin position="319"/>
        <end position="337"/>
    </location>
</feature>
<dbReference type="InterPro" id="IPR039672">
    <property type="entry name" value="MFS_2"/>
</dbReference>
<feature type="transmembrane region" description="Helical" evidence="7">
    <location>
        <begin position="343"/>
        <end position="364"/>
    </location>
</feature>
<evidence type="ECO:0000256" key="1">
    <source>
        <dbReference type="ARBA" id="ARBA00004651"/>
    </source>
</evidence>
<dbReference type="GO" id="GO:0006814">
    <property type="term" value="P:sodium ion transport"/>
    <property type="evidence" value="ECO:0007669"/>
    <property type="project" value="InterPro"/>
</dbReference>
<feature type="transmembrane region" description="Helical" evidence="7">
    <location>
        <begin position="28"/>
        <end position="51"/>
    </location>
</feature>
<comment type="subcellular location">
    <subcellularLocation>
        <location evidence="1">Cell membrane</location>
        <topology evidence="1">Multi-pass membrane protein</topology>
    </subcellularLocation>
</comment>
<dbReference type="GO" id="GO:0015293">
    <property type="term" value="F:symporter activity"/>
    <property type="evidence" value="ECO:0007669"/>
    <property type="project" value="InterPro"/>
</dbReference>
<keyword evidence="4 7" id="KW-0812">Transmembrane</keyword>
<feature type="transmembrane region" description="Helical" evidence="7">
    <location>
        <begin position="159"/>
        <end position="182"/>
    </location>
</feature>
<reference evidence="8" key="1">
    <citation type="submission" date="2019-10" db="EMBL/GenBank/DDBJ databases">
        <authorList>
            <consortium name="Genoscope - CEA"/>
            <person name="William W."/>
        </authorList>
    </citation>
    <scope>NUCLEOTIDE SEQUENCE [LARGE SCALE GENOMIC DNA]</scope>
    <source>
        <strain evidence="8">BBR_PRJEB10994</strain>
    </source>
</reference>
<accession>A0A7Z9E4Q6</accession>
<evidence type="ECO:0000256" key="2">
    <source>
        <dbReference type="ARBA" id="ARBA00022448"/>
    </source>
</evidence>
<protein>
    <recommendedName>
        <fullName evidence="10">MFS transporter</fullName>
    </recommendedName>
</protein>
<evidence type="ECO:0000313" key="9">
    <source>
        <dbReference type="Proteomes" id="UP000182190"/>
    </source>
</evidence>
<feature type="transmembrane region" description="Helical" evidence="7">
    <location>
        <begin position="289"/>
        <end position="307"/>
    </location>
</feature>
<dbReference type="FunFam" id="1.20.1250.20:FF:000183">
    <property type="entry name" value="sodium-dependent lysophosphatidylcholine symporter 1 isoform X2"/>
    <property type="match status" value="1"/>
</dbReference>